<name>A0A6A3UCN3_9STRA</name>
<evidence type="ECO:0000313" key="7">
    <source>
        <dbReference type="EMBL" id="KAE9229260.1"/>
    </source>
</evidence>
<evidence type="ECO:0000313" key="5">
    <source>
        <dbReference type="EMBL" id="KAE9137856.1"/>
    </source>
</evidence>
<evidence type="ECO:0000313" key="14">
    <source>
        <dbReference type="Proteomes" id="UP000437068"/>
    </source>
</evidence>
<dbReference type="EMBL" id="QXFW01000027">
    <property type="protein sequence ID" value="KAE9029457.1"/>
    <property type="molecule type" value="Genomic_DNA"/>
</dbReference>
<dbReference type="EMBL" id="QXFZ01000040">
    <property type="protein sequence ID" value="KAE9137856.1"/>
    <property type="molecule type" value="Genomic_DNA"/>
</dbReference>
<dbReference type="EMBL" id="QXGC01000572">
    <property type="protein sequence ID" value="KAE9229260.1"/>
    <property type="molecule type" value="Genomic_DNA"/>
</dbReference>
<dbReference type="Proteomes" id="UP000440367">
    <property type="component" value="Unassembled WGS sequence"/>
</dbReference>
<proteinExistence type="predicted"/>
<dbReference type="Proteomes" id="UP000433483">
    <property type="component" value="Unassembled WGS sequence"/>
</dbReference>
<dbReference type="EMBL" id="QXGF01000066">
    <property type="protein sequence ID" value="KAE8947924.1"/>
    <property type="molecule type" value="Genomic_DNA"/>
</dbReference>
<evidence type="ECO:0000313" key="2">
    <source>
        <dbReference type="EMBL" id="KAE8947924.1"/>
    </source>
</evidence>
<evidence type="ECO:0000313" key="13">
    <source>
        <dbReference type="Proteomes" id="UP000433483"/>
    </source>
</evidence>
<organism evidence="6 16">
    <name type="scientific">Phytophthora fragariae</name>
    <dbReference type="NCBI Taxonomy" id="53985"/>
    <lineage>
        <taxon>Eukaryota</taxon>
        <taxon>Sar</taxon>
        <taxon>Stramenopiles</taxon>
        <taxon>Oomycota</taxon>
        <taxon>Peronosporomycetes</taxon>
        <taxon>Peronosporales</taxon>
        <taxon>Peronosporaceae</taxon>
        <taxon>Phytophthora</taxon>
    </lineage>
</organism>
<dbReference type="EMBL" id="QXGB01000061">
    <property type="protein sequence ID" value="KAE9233515.1"/>
    <property type="molecule type" value="Genomic_DNA"/>
</dbReference>
<evidence type="ECO:0000313" key="10">
    <source>
        <dbReference type="EMBL" id="KAE9328591.1"/>
    </source>
</evidence>
<dbReference type="Proteomes" id="UP000476176">
    <property type="component" value="Unassembled WGS sequence"/>
</dbReference>
<evidence type="ECO:0000313" key="15">
    <source>
        <dbReference type="Proteomes" id="UP000440367"/>
    </source>
</evidence>
<dbReference type="EMBL" id="QXGD01000066">
    <property type="protein sequence ID" value="KAE9255115.1"/>
    <property type="molecule type" value="Genomic_DNA"/>
</dbReference>
<evidence type="ECO:0000313" key="19">
    <source>
        <dbReference type="Proteomes" id="UP000476176"/>
    </source>
</evidence>
<dbReference type="OrthoDB" id="166203at2759"/>
<evidence type="ECO:0000313" key="21">
    <source>
        <dbReference type="Proteomes" id="UP000488956"/>
    </source>
</evidence>
<comment type="caution">
    <text evidence="6">The sequence shown here is derived from an EMBL/GenBank/DDBJ whole genome shotgun (WGS) entry which is preliminary data.</text>
</comment>
<dbReference type="EMBL" id="QXGE01000032">
    <property type="protein sequence ID" value="KAE9328591.1"/>
    <property type="molecule type" value="Genomic_DNA"/>
</dbReference>
<evidence type="ECO:0000313" key="6">
    <source>
        <dbReference type="EMBL" id="KAE9148350.1"/>
    </source>
</evidence>
<feature type="compositionally biased region" description="Basic and acidic residues" evidence="1">
    <location>
        <begin position="68"/>
        <end position="81"/>
    </location>
</feature>
<evidence type="ECO:0000313" key="12">
    <source>
        <dbReference type="Proteomes" id="UP000429523"/>
    </source>
</evidence>
<reference evidence="12 13" key="1">
    <citation type="submission" date="2018-08" db="EMBL/GenBank/DDBJ databases">
        <title>Genomic investigation of the strawberry pathogen Phytophthora fragariae indicates pathogenicity is determined by transcriptional variation in three key races.</title>
        <authorList>
            <person name="Adams T.M."/>
            <person name="Armitage A.D."/>
            <person name="Sobczyk M.K."/>
            <person name="Bates H.J."/>
            <person name="Dunwell J.M."/>
            <person name="Nellist C.F."/>
            <person name="Harrison R.J."/>
        </authorList>
    </citation>
    <scope>NUCLEOTIDE SEQUENCE [LARGE SCALE GENOMIC DNA]</scope>
    <source>
        <strain evidence="10 14">A4</strain>
        <strain evidence="9 15">BC-1</strain>
        <strain evidence="7 19">BC-23</strain>
        <strain evidence="8 13">NOV-27</strain>
        <strain evidence="6 16">NOV-5</strain>
        <strain evidence="5 17">NOV-71</strain>
        <strain evidence="11 20">NOV-77</strain>
        <strain evidence="2 12">NOV-9</strain>
        <strain evidence="4 21">ONT-3</strain>
        <strain evidence="3 18">SCRP245</strain>
    </source>
</reference>
<evidence type="ECO:0000256" key="1">
    <source>
        <dbReference type="SAM" id="MobiDB-lite"/>
    </source>
</evidence>
<evidence type="ECO:0000313" key="11">
    <source>
        <dbReference type="EMBL" id="KAE9348663.1"/>
    </source>
</evidence>
<dbReference type="Proteomes" id="UP000441208">
    <property type="component" value="Unassembled WGS sequence"/>
</dbReference>
<dbReference type="Proteomes" id="UP000440732">
    <property type="component" value="Unassembled WGS sequence"/>
</dbReference>
<evidence type="ECO:0000313" key="9">
    <source>
        <dbReference type="EMBL" id="KAE9255115.1"/>
    </source>
</evidence>
<evidence type="ECO:0000313" key="16">
    <source>
        <dbReference type="Proteomes" id="UP000440732"/>
    </source>
</evidence>
<dbReference type="Proteomes" id="UP000488956">
    <property type="component" value="Unassembled WGS sequence"/>
</dbReference>
<evidence type="ECO:0000313" key="4">
    <source>
        <dbReference type="EMBL" id="KAE9110400.1"/>
    </source>
</evidence>
<dbReference type="Proteomes" id="UP000437068">
    <property type="component" value="Unassembled WGS sequence"/>
</dbReference>
<feature type="compositionally biased region" description="Basic residues" evidence="1">
    <location>
        <begin position="125"/>
        <end position="137"/>
    </location>
</feature>
<dbReference type="EMBL" id="QXGA01000295">
    <property type="protein sequence ID" value="KAE9148350.1"/>
    <property type="molecule type" value="Genomic_DNA"/>
</dbReference>
<evidence type="ECO:0000313" key="20">
    <source>
        <dbReference type="Proteomes" id="UP000486351"/>
    </source>
</evidence>
<keyword evidence="13" id="KW-1185">Reference proteome</keyword>
<accession>A0A6A3UCN3</accession>
<dbReference type="Proteomes" id="UP000460718">
    <property type="component" value="Unassembled WGS sequence"/>
</dbReference>
<sequence>MASPFVSSLRTSLGATGSSAVVSATPGSTAGKSVMMSLFSELDLALNASGAVVAGGKSAAKDLLASKSAEKQAEAEIEASRALKRQQAKQQQSQEKKQQPVTALSQALGLFDQEVDERESFMSRATKRRQKGSKKTRGASSSTASRGRRQRQDKYKRV</sequence>
<feature type="region of interest" description="Disordered" evidence="1">
    <location>
        <begin position="66"/>
        <end position="158"/>
    </location>
</feature>
<dbReference type="Proteomes" id="UP000486351">
    <property type="component" value="Unassembled WGS sequence"/>
</dbReference>
<dbReference type="EMBL" id="QXFX01000585">
    <property type="protein sequence ID" value="KAE9110400.1"/>
    <property type="molecule type" value="Genomic_DNA"/>
</dbReference>
<dbReference type="Proteomes" id="UP000429523">
    <property type="component" value="Unassembled WGS sequence"/>
</dbReference>
<dbReference type="EMBL" id="QXFY01000302">
    <property type="protein sequence ID" value="KAE9348663.1"/>
    <property type="molecule type" value="Genomic_DNA"/>
</dbReference>
<dbReference type="AlphaFoldDB" id="A0A6A3UCN3"/>
<feature type="region of interest" description="Disordered" evidence="1">
    <location>
        <begin position="1"/>
        <end position="28"/>
    </location>
</feature>
<gene>
    <name evidence="10" type="ORF">PF001_g1330</name>
    <name evidence="9" type="ORF">PF002_g2519</name>
    <name evidence="7" type="ORF">PF004_g10828</name>
    <name evidence="8" type="ORF">PF005_g2292</name>
    <name evidence="6" type="ORF">PF006_g7044</name>
    <name evidence="5" type="ORF">PF007_g1636</name>
    <name evidence="11" type="ORF">PF008_g7246</name>
    <name evidence="2" type="ORF">PF009_g2486</name>
    <name evidence="4" type="ORF">PF010_g11182</name>
    <name evidence="3" type="ORF">PF011_g1059</name>
</gene>
<protein>
    <submittedName>
        <fullName evidence="6">Uncharacterized protein</fullName>
    </submittedName>
</protein>
<evidence type="ECO:0000313" key="18">
    <source>
        <dbReference type="Proteomes" id="UP000460718"/>
    </source>
</evidence>
<evidence type="ECO:0000313" key="8">
    <source>
        <dbReference type="EMBL" id="KAE9233515.1"/>
    </source>
</evidence>
<evidence type="ECO:0000313" key="3">
    <source>
        <dbReference type="EMBL" id="KAE9029457.1"/>
    </source>
</evidence>
<evidence type="ECO:0000313" key="17">
    <source>
        <dbReference type="Proteomes" id="UP000441208"/>
    </source>
</evidence>